<evidence type="ECO:0000313" key="3">
    <source>
        <dbReference type="Proteomes" id="UP000279236"/>
    </source>
</evidence>
<sequence>MTFDTRLRISATLKSDNSTHDMSSLTWRAYLIRSDMAADGCELVACNFNNPLHSASRVASLPPVSAQTIRRSGAVAADVDGVAYEEIGELLDHSTGETLFQYYLNEVQKVDPTIVMNGEGRIVKTRARMAAHVNAIKAVRNNLAHGSSLIREEVCCDETLLTLAIDCDGLRREQLTFHSEGTVDELPLASRKRVKKAYRKVADRYHELVEEHTISSHPVATFPEGAETQYWAVATIDDPRLAFEAARDGGLITEAQSLELLNIVDAELLQPSADKDLQHGAYKAALASGKNVNAPHDESSDESTDAENPSDNRPSALDSVEVSPLAAVRVLLGEPSTTFLEAYEALIALPTDDRLLCGYRPGHVPDNNRCPATTWHLDLSTISGNNDQGTLQAVDAFDFNARFPSHPPDLLANLTNPASGLPLWGKNDNGSPNPVPAALQSPNWVVSHAIMPKCKLGQEMTCYWCPVSTAENPNIVRNQGDTITSVAHWRWHAALRHRTVLPICTMGKLDPSKSNSPWTLVSSTFLALLPPRYWVTYSDYCIYPHEQYDRAVDVIRQLETVQGPFGLRDDVNWEGVDTSSLRVTVGGDPDRRFAVVFGPRGTIVRGFKCLMCLPKSTVPIFETLDPHSTVSGSQQPFAHTLKCCRTDMRDLKKAMATSVPRPLPGPRLLGGVSQPV</sequence>
<feature type="region of interest" description="Disordered" evidence="1">
    <location>
        <begin position="288"/>
        <end position="319"/>
    </location>
</feature>
<gene>
    <name evidence="2" type="ORF">EHS24_008455</name>
</gene>
<protein>
    <submittedName>
        <fullName evidence="2">Uncharacterized protein</fullName>
    </submittedName>
</protein>
<dbReference type="Proteomes" id="UP000279236">
    <property type="component" value="Unassembled WGS sequence"/>
</dbReference>
<dbReference type="AlphaFoldDB" id="A0A427XQ97"/>
<reference evidence="2 3" key="1">
    <citation type="submission" date="2018-11" db="EMBL/GenBank/DDBJ databases">
        <title>Genome sequence of Apiotrichum porosum DSM 27194.</title>
        <authorList>
            <person name="Aliyu H."/>
            <person name="Gorte O."/>
            <person name="Ochsenreither K."/>
        </authorList>
    </citation>
    <scope>NUCLEOTIDE SEQUENCE [LARGE SCALE GENOMIC DNA]</scope>
    <source>
        <strain evidence="2 3">DSM 27194</strain>
    </source>
</reference>
<accession>A0A427XQ97</accession>
<organism evidence="2 3">
    <name type="scientific">Apiotrichum porosum</name>
    <dbReference type="NCBI Taxonomy" id="105984"/>
    <lineage>
        <taxon>Eukaryota</taxon>
        <taxon>Fungi</taxon>
        <taxon>Dikarya</taxon>
        <taxon>Basidiomycota</taxon>
        <taxon>Agaricomycotina</taxon>
        <taxon>Tremellomycetes</taxon>
        <taxon>Trichosporonales</taxon>
        <taxon>Trichosporonaceae</taxon>
        <taxon>Apiotrichum</taxon>
    </lineage>
</organism>
<keyword evidence="3" id="KW-1185">Reference proteome</keyword>
<proteinExistence type="predicted"/>
<evidence type="ECO:0000313" key="2">
    <source>
        <dbReference type="EMBL" id="RSH81022.1"/>
    </source>
</evidence>
<dbReference type="RefSeq" id="XP_028475741.1">
    <property type="nucleotide sequence ID" value="XM_028623767.1"/>
</dbReference>
<dbReference type="EMBL" id="RSCE01000007">
    <property type="protein sequence ID" value="RSH81022.1"/>
    <property type="molecule type" value="Genomic_DNA"/>
</dbReference>
<dbReference type="GeneID" id="39592998"/>
<comment type="caution">
    <text evidence="2">The sequence shown here is derived from an EMBL/GenBank/DDBJ whole genome shotgun (WGS) entry which is preliminary data.</text>
</comment>
<name>A0A427XQ97_9TREE</name>
<evidence type="ECO:0000256" key="1">
    <source>
        <dbReference type="SAM" id="MobiDB-lite"/>
    </source>
</evidence>